<evidence type="ECO:0000256" key="1">
    <source>
        <dbReference type="ARBA" id="ARBA00004275"/>
    </source>
</evidence>
<dbReference type="InterPro" id="IPR025605">
    <property type="entry name" value="OST-HTH/LOTUS_dom"/>
</dbReference>
<keyword evidence="9" id="KW-0469">Meiosis</keyword>
<name>A0ABD2DI41_DAUMA</name>
<feature type="region of interest" description="Disordered" evidence="15">
    <location>
        <begin position="1702"/>
        <end position="1726"/>
    </location>
</feature>
<evidence type="ECO:0000256" key="10">
    <source>
        <dbReference type="ARBA" id="ARBA00030116"/>
    </source>
</evidence>
<dbReference type="FunFam" id="3.30.70.330:FF:000171">
    <property type="entry name" value="Meiosis regulator and mRNA stability factor 1"/>
    <property type="match status" value="1"/>
</dbReference>
<proteinExistence type="predicted"/>
<keyword evidence="7" id="KW-0896">Oogenesis</keyword>
<dbReference type="CDD" id="cd12255">
    <property type="entry name" value="RRM1_LKAP"/>
    <property type="match status" value="1"/>
</dbReference>
<evidence type="ECO:0000256" key="8">
    <source>
        <dbReference type="ARBA" id="ARBA00023140"/>
    </source>
</evidence>
<feature type="domain" description="HTH OST-type" evidence="17">
    <location>
        <begin position="1175"/>
        <end position="1250"/>
    </location>
</feature>
<feature type="domain" description="HTH OST-type" evidence="17">
    <location>
        <begin position="1259"/>
        <end position="1334"/>
    </location>
</feature>
<protein>
    <recommendedName>
        <fullName evidence="2">Meiosis regulator and mRNA stability factor 1</fullName>
    </recommendedName>
    <alternativeName>
        <fullName evidence="10">Limkain-b1</fullName>
    </alternativeName>
    <alternativeName>
        <fullName evidence="13">Meiosis arrest female protein 1</fullName>
    </alternativeName>
</protein>
<dbReference type="GO" id="GO:0005777">
    <property type="term" value="C:peroxisome"/>
    <property type="evidence" value="ECO:0007669"/>
    <property type="project" value="UniProtKB-SubCell"/>
</dbReference>
<dbReference type="Pfam" id="PF00076">
    <property type="entry name" value="RRM_1"/>
    <property type="match status" value="1"/>
</dbReference>
<evidence type="ECO:0000259" key="17">
    <source>
        <dbReference type="PROSITE" id="PS51644"/>
    </source>
</evidence>
<dbReference type="SUPFAM" id="SSF54928">
    <property type="entry name" value="RNA-binding domain, RBD"/>
    <property type="match status" value="2"/>
</dbReference>
<evidence type="ECO:0000256" key="9">
    <source>
        <dbReference type="ARBA" id="ARBA00023254"/>
    </source>
</evidence>
<feature type="domain" description="HTH OST-type" evidence="17">
    <location>
        <begin position="1003"/>
        <end position="1079"/>
    </location>
</feature>
<evidence type="ECO:0000256" key="14">
    <source>
        <dbReference type="PROSITE-ProRule" id="PRU00176"/>
    </source>
</evidence>
<dbReference type="Proteomes" id="UP001610411">
    <property type="component" value="Unassembled WGS sequence"/>
</dbReference>
<dbReference type="Gene3D" id="3.40.50.1010">
    <property type="entry name" value="5'-nuclease"/>
    <property type="match status" value="1"/>
</dbReference>
<dbReference type="CDD" id="cd09982">
    <property type="entry name" value="LOTUS_6_Limkain_b1"/>
    <property type="match status" value="1"/>
</dbReference>
<dbReference type="CDD" id="cd09981">
    <property type="entry name" value="LOTUS_5_Limkain_b1"/>
    <property type="match status" value="1"/>
</dbReference>
<dbReference type="PROSITE" id="PS51644">
    <property type="entry name" value="HTH_OST"/>
    <property type="match status" value="7"/>
</dbReference>
<evidence type="ECO:0000313" key="19">
    <source>
        <dbReference type="Proteomes" id="UP001610411"/>
    </source>
</evidence>
<feature type="domain" description="HTH OST-type" evidence="17">
    <location>
        <begin position="1486"/>
        <end position="1560"/>
    </location>
</feature>
<dbReference type="Pfam" id="PF19687">
    <property type="entry name" value="MARF1_LOTUS"/>
    <property type="match status" value="1"/>
</dbReference>
<dbReference type="Gene3D" id="3.30.420.610">
    <property type="entry name" value="LOTUS domain-like"/>
    <property type="match status" value="6"/>
</dbReference>
<dbReference type="FunFam" id="3.30.420.610:FF:000002">
    <property type="entry name" value="Meiosis regulator and mRNA stability factor 1"/>
    <property type="match status" value="1"/>
</dbReference>
<dbReference type="GO" id="GO:0003723">
    <property type="term" value="F:RNA binding"/>
    <property type="evidence" value="ECO:0007669"/>
    <property type="project" value="UniProtKB-UniRule"/>
</dbReference>
<dbReference type="InterPro" id="IPR041966">
    <property type="entry name" value="LOTUS-like"/>
</dbReference>
<comment type="caution">
    <text evidence="18">The sequence shown here is derived from an EMBL/GenBank/DDBJ whole genome shotgun (WGS) entry which is preliminary data.</text>
</comment>
<keyword evidence="4" id="KW-0677">Repeat</keyword>
<evidence type="ECO:0000256" key="6">
    <source>
        <dbReference type="ARBA" id="ARBA00022884"/>
    </source>
</evidence>
<dbReference type="InterPro" id="IPR045602">
    <property type="entry name" value="MARF1_LOTUS"/>
</dbReference>
<dbReference type="SMART" id="SM00360">
    <property type="entry name" value="RRM"/>
    <property type="match status" value="2"/>
</dbReference>
<keyword evidence="6 14" id="KW-0694">RNA-binding</keyword>
<feature type="region of interest" description="Disordered" evidence="15">
    <location>
        <begin position="619"/>
        <end position="644"/>
    </location>
</feature>
<dbReference type="GO" id="GO:0048477">
    <property type="term" value="P:oogenesis"/>
    <property type="evidence" value="ECO:0007669"/>
    <property type="project" value="UniProtKB-KW"/>
</dbReference>
<keyword evidence="8" id="KW-0576">Peroxisome</keyword>
<dbReference type="Gene3D" id="3.30.70.330">
    <property type="match status" value="2"/>
</dbReference>
<comment type="subcellular location">
    <subcellularLocation>
        <location evidence="1">Peroxisome</location>
    </subcellularLocation>
</comment>
<dbReference type="InterPro" id="IPR012677">
    <property type="entry name" value="Nucleotide-bd_a/b_plait_sf"/>
</dbReference>
<dbReference type="FunFam" id="3.30.420.610:FF:000004">
    <property type="entry name" value="Meiosis regulator and mRNA stability factor 1"/>
    <property type="match status" value="1"/>
</dbReference>
<keyword evidence="3" id="KW-0597">Phosphoprotein</keyword>
<dbReference type="Pfam" id="PF11608">
    <property type="entry name" value="RRM_MARF1"/>
    <property type="match status" value="1"/>
</dbReference>
<feature type="compositionally biased region" description="Polar residues" evidence="15">
    <location>
        <begin position="621"/>
        <end position="644"/>
    </location>
</feature>
<dbReference type="CDD" id="cd09979">
    <property type="entry name" value="LOTUS_3_Limkain_b1"/>
    <property type="match status" value="1"/>
</dbReference>
<feature type="domain" description="HTH OST-type" evidence="17">
    <location>
        <begin position="1335"/>
        <end position="1410"/>
    </location>
</feature>
<reference evidence="18 19" key="1">
    <citation type="journal article" date="2024" name="G3 (Bethesda)">
        <title>A hybrid genome assembly of the endangered aye-aye (Daubentonia madagascariensis).</title>
        <authorList>
            <person name="Versoza C.J."/>
            <person name="Pfeifer S.P."/>
        </authorList>
    </citation>
    <scope>NUCLEOTIDE SEQUENCE [LARGE SCALE GENOMIC DNA]</scope>
    <source>
        <strain evidence="18">6821</strain>
    </source>
</reference>
<feature type="domain" description="RRM" evidence="16">
    <location>
        <begin position="791"/>
        <end position="870"/>
    </location>
</feature>
<dbReference type="CDD" id="cd09980">
    <property type="entry name" value="LOTUS_4_Limkain_b1"/>
    <property type="match status" value="1"/>
</dbReference>
<dbReference type="FunFam" id="3.40.50.1010:FF:000008">
    <property type="entry name" value="Meiosis regulator and mRNA stability factor 1"/>
    <property type="match status" value="1"/>
</dbReference>
<feature type="region of interest" description="Disordered" evidence="15">
    <location>
        <begin position="658"/>
        <end position="717"/>
    </location>
</feature>
<dbReference type="EMBL" id="JBFSEQ010000011">
    <property type="protein sequence ID" value="KAL2766415.1"/>
    <property type="molecule type" value="Genomic_DNA"/>
</dbReference>
<dbReference type="InterPro" id="IPR034191">
    <property type="entry name" value="MARF1_RRM2"/>
</dbReference>
<dbReference type="Pfam" id="PF12872">
    <property type="entry name" value="OST-HTH"/>
    <property type="match status" value="6"/>
</dbReference>
<dbReference type="InterPro" id="IPR024768">
    <property type="entry name" value="Marf1"/>
</dbReference>
<dbReference type="CDD" id="cd10910">
    <property type="entry name" value="PIN_limkain_b1_N_like"/>
    <property type="match status" value="1"/>
</dbReference>
<keyword evidence="19" id="KW-1185">Reference proteome</keyword>
<evidence type="ECO:0000256" key="11">
    <source>
        <dbReference type="ARBA" id="ARBA00060283"/>
    </source>
</evidence>
<dbReference type="InterPro" id="IPR000504">
    <property type="entry name" value="RRM_dom"/>
</dbReference>
<evidence type="ECO:0000256" key="5">
    <source>
        <dbReference type="ARBA" id="ARBA00022782"/>
    </source>
</evidence>
<dbReference type="GO" id="GO:0051321">
    <property type="term" value="P:meiotic cell cycle"/>
    <property type="evidence" value="ECO:0007669"/>
    <property type="project" value="UniProtKB-KW"/>
</dbReference>
<dbReference type="CDD" id="cd12256">
    <property type="entry name" value="RRM2_LKAP"/>
    <property type="match status" value="1"/>
</dbReference>
<evidence type="ECO:0000256" key="4">
    <source>
        <dbReference type="ARBA" id="ARBA00022737"/>
    </source>
</evidence>
<dbReference type="FunFam" id="3.30.420.610:FF:000001">
    <property type="entry name" value="Meiosis regulator and mRNA stability factor 1"/>
    <property type="match status" value="2"/>
</dbReference>
<evidence type="ECO:0000259" key="16">
    <source>
        <dbReference type="PROSITE" id="PS50102"/>
    </source>
</evidence>
<dbReference type="InterPro" id="IPR021139">
    <property type="entry name" value="NYN"/>
</dbReference>
<gene>
    <name evidence="18" type="ORF">WCI35_028400</name>
</gene>
<dbReference type="PANTHER" id="PTHR14379">
    <property type="entry name" value="LIMKAIN B LKAP"/>
    <property type="match status" value="1"/>
</dbReference>
<dbReference type="CDD" id="cd09984">
    <property type="entry name" value="LOTUS_8_Limkain_b1"/>
    <property type="match status" value="1"/>
</dbReference>
<dbReference type="InterPro" id="IPR035979">
    <property type="entry name" value="RBD_domain_sf"/>
</dbReference>
<dbReference type="CDD" id="cd09977">
    <property type="entry name" value="LOTUS_1_Limkain_b1"/>
    <property type="match status" value="1"/>
</dbReference>
<accession>A0ABD2DI41</accession>
<comment type="function">
    <text evidence="11">Essential regulator of oogenesis required for female meiotic progression to repress transposable elements and preventing their mobilization, which is essential for the germline integrity. Probably acts via some RNA metabolic process, equivalent to the piRNA system in males, which mediates the repression of transposable elements during meiosis by forming complexes composed of RNAs and governs the methylation and subsequent repression of transposons. Also required to protect from DNA double-strand breaks.</text>
</comment>
<evidence type="ECO:0000256" key="7">
    <source>
        <dbReference type="ARBA" id="ARBA00022943"/>
    </source>
</evidence>
<keyword evidence="5" id="KW-0221">Differentiation</keyword>
<dbReference type="Pfam" id="PF01936">
    <property type="entry name" value="NYN"/>
    <property type="match status" value="1"/>
</dbReference>
<dbReference type="InterPro" id="IPR034189">
    <property type="entry name" value="MARF1_RRM1"/>
</dbReference>
<evidence type="ECO:0000256" key="12">
    <source>
        <dbReference type="ARBA" id="ARBA00063860"/>
    </source>
</evidence>
<evidence type="ECO:0000256" key="2">
    <source>
        <dbReference type="ARBA" id="ARBA00022152"/>
    </source>
</evidence>
<evidence type="ECO:0000256" key="13">
    <source>
        <dbReference type="ARBA" id="ARBA00078175"/>
    </source>
</evidence>
<evidence type="ECO:0000313" key="18">
    <source>
        <dbReference type="EMBL" id="KAL2766415.1"/>
    </source>
</evidence>
<sequence>MMEGNGTENSCSRTLGWLQRDNDAKPWLWKFSNCFSRPEQTLPHSPQTKEYMENKKVAVELKDVPSPLHAGSKLFPAVPLPDIHSLQQPKIQLSTVPKVSCCAHCPNEPSTSPMHFGGGGGGSGSTGSLIHTGSLLDSQSTRTITCQVGSGFAFQSASSPQNASARNNLAGIASDFPSMCLESNLSSCKHLPCCGKLHFQSCHSNMHKLHQFPTLQGCTSAGYFPCSDFTSGAPGHLEEHVSQSELTPHLCTNSLHLNVVPPVCLKGSLYCEDCLNKPARNSIIDAAKVWPNIPPPNTQPAPLAIPLCNGCGTKGTGKETTLLLATSLGKAASKFGSPEVAVAGQVLENLPPIGVFWDIENCSVPSGRSATAVVQRIREKFFKGHREAEFICVCDISKENKEVIQELNNCQVTVAHINATAKNAADDKLRQSLRRFANTHTAPATVVLVSTDVNFALELSDLRHRHGFHIILVHKNQASEALLHHANELIRFEEFISDLPPRLPLKMPQCHTLLYVYNLPANKDGKSISNRLRRLSDNCGGKVLSITGCSAILRFINQDSAERAQKRMENEDVFGNRIIVSFTPKNRELCETKSSNAIADKVKSPKKLKNPKLCLIKDASEQSSSAKATPGKGSQANSGSATKNTNVKSLQELCHMESKTGNRNSEHQQGNVRLVAPPPSNSSAAVPTSKSSGMAESVYKTSQKKENLSTRSVTSSPVEKKDKEETVFQVSYPSAFSKLIASRQVCPLLTSQSWSSRSMSPNLLNRASPLAFNVANSSSGADCPDPFANGADIQVSNIDYRLSRKELQQLLQEAFSRHGKVKNVELSPHTDYQLKAVVQMENLQEAIGAVNSLHRYKIGSKKILVSLATGAANKSLSLLSAETMSVLQDAPACCLPLFKFTDIYERKFGHKLNVSDLYKLTDTVAIREQGNGRLVCLLPSSQARQSPLGSSQSHDGSSANCSPIIFEELEYHEPVCRQHCANKDFSEHEFDPDSYKIPFVILSLKTFAPQVHSLLQTHEGTVPLLSFPDCYAAEFGDLEVVQENQGGVPLEHFITCVPGVNIATAQNGVKVVKWIHNKPPPPNTDPWLLRSKSPVGNPQLIQFSREVIDLLKSQPSCIIPISHFIPSYHHHFAKQCRVSDYGYSKLIELLEAVPHVLQILGMGSKRLLTLTHRAQVKRFTQDLLKLLKSQASKQVIVREFSQAYHWCFSKDWDVTEYGVCELTDIISEIPDTTICLSQQDNEMVICIPKRERTQDEIERTKQFSKDVVDLLRHQPHFRMPFNKFIPSYHHHFGRQCKLAYYGFTKLLELFEAIPDILQVLECGEEKVLTLTEVERFKALAAQFVKLLRSQKDNCLMMTDLLTEYAKTFGYTFRLQDYDVSSVSALTQKLCHVVKVADIESGKQIQLINRKSLRSLTAQLLVLLMSWEGTSYLSVDELKRHYETTHSTPLNPCEYGFMTLTELLKSLPYLVEVFTNDKSEECVKLTSLYLFAKNVRSLLHTYHYQQIFLHEFSTAYTKYVGETLQPKTYGYSSVEELLGAVPQVVWIKGHGHKRIVVLKNDMKSRVSPLGLSPASHENWPSDSERILEVPEPTASELKLGVGSNGPSQTEQELLRLTSDSPVDLLCAPVPSCLPSPQLRPDPVILQSADLIQFEEHPQEPSEIMLLNQEEKIEIPIPVKNETLTSDSSSCSVSAAVPVPPCPCSETPESLLSKDPLESPAKKQPKNRVKLAANFSLAPITKL</sequence>
<dbReference type="PROSITE" id="PS50102">
    <property type="entry name" value="RRM"/>
    <property type="match status" value="1"/>
</dbReference>
<organism evidence="18 19">
    <name type="scientific">Daubentonia madagascariensis</name>
    <name type="common">Aye-aye</name>
    <name type="synonym">Sciurus madagascariensis</name>
    <dbReference type="NCBI Taxonomy" id="31869"/>
    <lineage>
        <taxon>Eukaryota</taxon>
        <taxon>Metazoa</taxon>
        <taxon>Chordata</taxon>
        <taxon>Craniata</taxon>
        <taxon>Vertebrata</taxon>
        <taxon>Euteleostomi</taxon>
        <taxon>Mammalia</taxon>
        <taxon>Eutheria</taxon>
        <taxon>Euarchontoglires</taxon>
        <taxon>Primates</taxon>
        <taxon>Strepsirrhini</taxon>
        <taxon>Chiromyiformes</taxon>
        <taxon>Daubentoniidae</taxon>
        <taxon>Daubentonia</taxon>
    </lineage>
</organism>
<evidence type="ECO:0000256" key="3">
    <source>
        <dbReference type="ARBA" id="ARBA00022553"/>
    </source>
</evidence>
<dbReference type="CDD" id="cd09978">
    <property type="entry name" value="LOTUS_2_Limkain_b1"/>
    <property type="match status" value="1"/>
</dbReference>
<dbReference type="PANTHER" id="PTHR14379:SF3">
    <property type="entry name" value="MEIOSIS REGULATOR AND MRNA STABILITY FACTOR 1"/>
    <property type="match status" value="1"/>
</dbReference>
<feature type="domain" description="HTH OST-type" evidence="17">
    <location>
        <begin position="1411"/>
        <end position="1485"/>
    </location>
</feature>
<comment type="subunit">
    <text evidence="12">Interacts with LIMK2.</text>
</comment>
<dbReference type="CDD" id="cd09983">
    <property type="entry name" value="LOTUS_7_Limkain_b1"/>
    <property type="match status" value="1"/>
</dbReference>
<evidence type="ECO:0000256" key="15">
    <source>
        <dbReference type="SAM" id="MobiDB-lite"/>
    </source>
</evidence>
<feature type="domain" description="HTH OST-type" evidence="17">
    <location>
        <begin position="1099"/>
        <end position="1173"/>
    </location>
</feature>